<dbReference type="STRING" id="36847.CLNEO_08570"/>
<organism evidence="1 2">
    <name type="scientific">Anaerotignum neopropionicum</name>
    <dbReference type="NCBI Taxonomy" id="36847"/>
    <lineage>
        <taxon>Bacteria</taxon>
        <taxon>Bacillati</taxon>
        <taxon>Bacillota</taxon>
        <taxon>Clostridia</taxon>
        <taxon>Lachnospirales</taxon>
        <taxon>Anaerotignaceae</taxon>
        <taxon>Anaerotignum</taxon>
    </lineage>
</organism>
<keyword evidence="2" id="KW-1185">Reference proteome</keyword>
<dbReference type="AlphaFoldDB" id="A0A136WGH7"/>
<dbReference type="RefSeq" id="WP_054325781.1">
    <property type="nucleotide sequence ID" value="NZ_LRVM01000002.1"/>
</dbReference>
<reference evidence="1 2" key="1">
    <citation type="submission" date="2016-01" db="EMBL/GenBank/DDBJ databases">
        <title>Genome sequence of Clostridium neopropionicum X4, DSM-3847.</title>
        <authorList>
            <person name="Poehlein A."/>
            <person name="Beck M.H."/>
            <person name="Bengelsdorf F.R."/>
            <person name="Daniel R."/>
            <person name="Duerre P."/>
        </authorList>
    </citation>
    <scope>NUCLEOTIDE SEQUENCE [LARGE SCALE GENOMIC DNA]</scope>
    <source>
        <strain evidence="1 2">DSM-3847</strain>
    </source>
</reference>
<dbReference type="Proteomes" id="UP000070539">
    <property type="component" value="Unassembled WGS sequence"/>
</dbReference>
<accession>A0A136WGH7</accession>
<evidence type="ECO:0008006" key="3">
    <source>
        <dbReference type="Google" id="ProtNLM"/>
    </source>
</evidence>
<proteinExistence type="predicted"/>
<dbReference type="EMBL" id="LRVM01000002">
    <property type="protein sequence ID" value="KXL53631.1"/>
    <property type="molecule type" value="Genomic_DNA"/>
</dbReference>
<comment type="caution">
    <text evidence="1">The sequence shown here is derived from an EMBL/GenBank/DDBJ whole genome shotgun (WGS) entry which is preliminary data.</text>
</comment>
<dbReference type="InterPro" id="IPR026989">
    <property type="entry name" value="TnpV"/>
</dbReference>
<sequence length="117" mass="13753">MSKLTYIRCGDYDIPNLKLSEPPETSIGKYGRMRKSYLKEHRPILYNHLLMSEKLYPHLLEIERTAQGRVETMLPRMMEAADVIEELKARDPMRWVGLMNTLKAQAEEIVLTELIYQ</sequence>
<evidence type="ECO:0000313" key="2">
    <source>
        <dbReference type="Proteomes" id="UP000070539"/>
    </source>
</evidence>
<name>A0A136WGH7_9FIRM</name>
<dbReference type="Pfam" id="PF14198">
    <property type="entry name" value="TnpV"/>
    <property type="match status" value="1"/>
</dbReference>
<dbReference type="PATRIC" id="fig|36847.3.peg.1011"/>
<gene>
    <name evidence="1" type="ORF">CLNEO_08570</name>
</gene>
<dbReference type="OrthoDB" id="9797564at2"/>
<protein>
    <recommendedName>
        <fullName evidence="3">TnpV protein</fullName>
    </recommendedName>
</protein>
<evidence type="ECO:0000313" key="1">
    <source>
        <dbReference type="EMBL" id="KXL53631.1"/>
    </source>
</evidence>